<gene>
    <name evidence="2" type="ORF">ACFQVC_17840</name>
</gene>
<organism evidence="2 3">
    <name type="scientific">Streptomyces monticola</name>
    <dbReference type="NCBI Taxonomy" id="2666263"/>
    <lineage>
        <taxon>Bacteria</taxon>
        <taxon>Bacillati</taxon>
        <taxon>Actinomycetota</taxon>
        <taxon>Actinomycetes</taxon>
        <taxon>Kitasatosporales</taxon>
        <taxon>Streptomycetaceae</taxon>
        <taxon>Streptomyces</taxon>
    </lineage>
</organism>
<evidence type="ECO:0000313" key="2">
    <source>
        <dbReference type="EMBL" id="MFC7306073.1"/>
    </source>
</evidence>
<protein>
    <submittedName>
        <fullName evidence="2">GNAT family N-acetyltransferase</fullName>
        <ecNumber evidence="2">2.3.-.-</ecNumber>
    </submittedName>
</protein>
<evidence type="ECO:0000259" key="1">
    <source>
        <dbReference type="PROSITE" id="PS51186"/>
    </source>
</evidence>
<sequence length="264" mass="28556">MSPADVAAVRALFDRQMRQEARPSGPGVRIERADGVVRQVGIAGDWTGILWSDLDDATADAVIAEQIRYFTGPESGPGSSFEWKAYAHDTPADLPERLLKAGFTPEPTETLMVADVRNLPTTVELPAGVRLETVTDPAGVDLIADVHEQAFGTSSDRLRRQLLAQLAEAPQTVDMTVALADGRPVCSARLEFCPGTDFAGLWGGGTVTAWRGKGIYRALIAHRTRIAAARGHRYLQVDASDQSRPILQRLGFTPLSTTTPYLYG</sequence>
<accession>A0ABW2JJP2</accession>
<evidence type="ECO:0000313" key="3">
    <source>
        <dbReference type="Proteomes" id="UP001596523"/>
    </source>
</evidence>
<keyword evidence="3" id="KW-1185">Reference proteome</keyword>
<reference evidence="3" key="1">
    <citation type="journal article" date="2019" name="Int. J. Syst. Evol. Microbiol.">
        <title>The Global Catalogue of Microorganisms (GCM) 10K type strain sequencing project: providing services to taxonomists for standard genome sequencing and annotation.</title>
        <authorList>
            <consortium name="The Broad Institute Genomics Platform"/>
            <consortium name="The Broad Institute Genome Sequencing Center for Infectious Disease"/>
            <person name="Wu L."/>
            <person name="Ma J."/>
        </authorList>
    </citation>
    <scope>NUCLEOTIDE SEQUENCE [LARGE SCALE GENOMIC DNA]</scope>
    <source>
        <strain evidence="3">SYNS20</strain>
    </source>
</reference>
<dbReference type="Gene3D" id="3.40.630.30">
    <property type="match status" value="1"/>
</dbReference>
<dbReference type="GO" id="GO:0016746">
    <property type="term" value="F:acyltransferase activity"/>
    <property type="evidence" value="ECO:0007669"/>
    <property type="project" value="UniProtKB-KW"/>
</dbReference>
<dbReference type="CDD" id="cd04301">
    <property type="entry name" value="NAT_SF"/>
    <property type="match status" value="1"/>
</dbReference>
<dbReference type="Pfam" id="PF00583">
    <property type="entry name" value="Acetyltransf_1"/>
    <property type="match status" value="1"/>
</dbReference>
<dbReference type="SUPFAM" id="SSF55729">
    <property type="entry name" value="Acyl-CoA N-acyltransferases (Nat)"/>
    <property type="match status" value="1"/>
</dbReference>
<dbReference type="InterPro" id="IPR000182">
    <property type="entry name" value="GNAT_dom"/>
</dbReference>
<dbReference type="Proteomes" id="UP001596523">
    <property type="component" value="Unassembled WGS sequence"/>
</dbReference>
<keyword evidence="2" id="KW-0012">Acyltransferase</keyword>
<dbReference type="InterPro" id="IPR016181">
    <property type="entry name" value="Acyl_CoA_acyltransferase"/>
</dbReference>
<comment type="caution">
    <text evidence="2">The sequence shown here is derived from an EMBL/GenBank/DDBJ whole genome shotgun (WGS) entry which is preliminary data.</text>
</comment>
<dbReference type="PROSITE" id="PS51186">
    <property type="entry name" value="GNAT"/>
    <property type="match status" value="1"/>
</dbReference>
<feature type="domain" description="N-acetyltransferase" evidence="1">
    <location>
        <begin position="129"/>
        <end position="264"/>
    </location>
</feature>
<name>A0ABW2JJP2_9ACTN</name>
<dbReference type="EMBL" id="JBHTCF010000006">
    <property type="protein sequence ID" value="MFC7306073.1"/>
    <property type="molecule type" value="Genomic_DNA"/>
</dbReference>
<dbReference type="RefSeq" id="WP_381831482.1">
    <property type="nucleotide sequence ID" value="NZ_JBHTCF010000006.1"/>
</dbReference>
<dbReference type="EC" id="2.3.-.-" evidence="2"/>
<proteinExistence type="predicted"/>
<keyword evidence="2" id="KW-0808">Transferase</keyword>